<dbReference type="Proteomes" id="UP000054359">
    <property type="component" value="Unassembled WGS sequence"/>
</dbReference>
<gene>
    <name evidence="1" type="ORF">X975_26063</name>
</gene>
<keyword evidence="2" id="KW-1185">Reference proteome</keyword>
<sequence>MKVFILCTFYDSFARCIVLLHLRLNIFSAICFQQLKNIISFLCKFLLCRQMYLSYAFYVYS</sequence>
<protein>
    <submittedName>
        <fullName evidence="1">Uncharacterized protein</fullName>
    </submittedName>
</protein>
<evidence type="ECO:0000313" key="1">
    <source>
        <dbReference type="EMBL" id="KFM83380.1"/>
    </source>
</evidence>
<evidence type="ECO:0000313" key="2">
    <source>
        <dbReference type="Proteomes" id="UP000054359"/>
    </source>
</evidence>
<dbReference type="EMBL" id="KL819643">
    <property type="protein sequence ID" value="KFM83380.1"/>
    <property type="molecule type" value="Genomic_DNA"/>
</dbReference>
<accession>A0A087V191</accession>
<organism evidence="1 2">
    <name type="scientific">Stegodyphus mimosarum</name>
    <name type="common">African social velvet spider</name>
    <dbReference type="NCBI Taxonomy" id="407821"/>
    <lineage>
        <taxon>Eukaryota</taxon>
        <taxon>Metazoa</taxon>
        <taxon>Ecdysozoa</taxon>
        <taxon>Arthropoda</taxon>
        <taxon>Chelicerata</taxon>
        <taxon>Arachnida</taxon>
        <taxon>Araneae</taxon>
        <taxon>Araneomorphae</taxon>
        <taxon>Entelegynae</taxon>
        <taxon>Eresoidea</taxon>
        <taxon>Eresidae</taxon>
        <taxon>Stegodyphus</taxon>
    </lineage>
</organism>
<reference evidence="1 2" key="1">
    <citation type="submission" date="2013-11" db="EMBL/GenBank/DDBJ databases">
        <title>Genome sequencing of Stegodyphus mimosarum.</title>
        <authorList>
            <person name="Bechsgaard J."/>
        </authorList>
    </citation>
    <scope>NUCLEOTIDE SEQUENCE [LARGE SCALE GENOMIC DNA]</scope>
</reference>
<dbReference type="AlphaFoldDB" id="A0A087V191"/>
<feature type="non-terminal residue" evidence="1">
    <location>
        <position position="61"/>
    </location>
</feature>
<proteinExistence type="predicted"/>
<name>A0A087V191_STEMI</name>